<keyword evidence="1" id="KW-0812">Transmembrane</keyword>
<feature type="transmembrane region" description="Helical" evidence="1">
    <location>
        <begin position="211"/>
        <end position="230"/>
    </location>
</feature>
<evidence type="ECO:0000256" key="1">
    <source>
        <dbReference type="SAM" id="Phobius"/>
    </source>
</evidence>
<dbReference type="EMBL" id="MSZX01000011">
    <property type="protein sequence ID" value="OPA74224.1"/>
    <property type="molecule type" value="Genomic_DNA"/>
</dbReference>
<dbReference type="AlphaFoldDB" id="A0A1T2X2X2"/>
<dbReference type="RefSeq" id="WP_078501769.1">
    <property type="nucleotide sequence ID" value="NZ_MSZX01000011.1"/>
</dbReference>
<dbReference type="OrthoDB" id="1551065at2"/>
<evidence type="ECO:0000313" key="3">
    <source>
        <dbReference type="Proteomes" id="UP000190188"/>
    </source>
</evidence>
<dbReference type="Proteomes" id="UP000190188">
    <property type="component" value="Unassembled WGS sequence"/>
</dbReference>
<accession>A0A1T2X2X2</accession>
<sequence length="242" mass="27351">MNRVLHLIRGDWRQITRDPMLMLTLLAPVILFFFVRFVTPYAAELARVHLQLDLTVYYDSFLSFMILLIPLMLGMMSGFVMLDERDENVISYYAVTPLTKQGYFLYRLAVPLLMSILFTFFLLAYGGLAPIHITQIAILLPVTALEAPLLTLFLVGFAANKVEGLALSKAAGLIVFAPVLIYFLPMPWQLFVGILPSYWVSKTLLVGLEQGASASFIYAFIGLLVHLLVIRDLLRRFIAKLD</sequence>
<comment type="caution">
    <text evidence="2">The sequence shown here is derived from an EMBL/GenBank/DDBJ whole genome shotgun (WGS) entry which is preliminary data.</text>
</comment>
<proteinExistence type="predicted"/>
<feature type="transmembrane region" description="Helical" evidence="1">
    <location>
        <begin position="136"/>
        <end position="158"/>
    </location>
</feature>
<evidence type="ECO:0000313" key="2">
    <source>
        <dbReference type="EMBL" id="OPA74224.1"/>
    </source>
</evidence>
<keyword evidence="1" id="KW-0472">Membrane</keyword>
<feature type="transmembrane region" description="Helical" evidence="1">
    <location>
        <begin position="21"/>
        <end position="41"/>
    </location>
</feature>
<dbReference type="STRING" id="1324314.BVG16_24145"/>
<organism evidence="2 3">
    <name type="scientific">Paenibacillus selenitireducens</name>
    <dbReference type="NCBI Taxonomy" id="1324314"/>
    <lineage>
        <taxon>Bacteria</taxon>
        <taxon>Bacillati</taxon>
        <taxon>Bacillota</taxon>
        <taxon>Bacilli</taxon>
        <taxon>Bacillales</taxon>
        <taxon>Paenibacillaceae</taxon>
        <taxon>Paenibacillus</taxon>
    </lineage>
</organism>
<name>A0A1T2X2X2_9BACL</name>
<feature type="transmembrane region" description="Helical" evidence="1">
    <location>
        <begin position="61"/>
        <end position="82"/>
    </location>
</feature>
<keyword evidence="3" id="KW-1185">Reference proteome</keyword>
<feature type="transmembrane region" description="Helical" evidence="1">
    <location>
        <begin position="170"/>
        <end position="191"/>
    </location>
</feature>
<protein>
    <submittedName>
        <fullName evidence="2">Uncharacterized protein</fullName>
    </submittedName>
</protein>
<feature type="transmembrane region" description="Helical" evidence="1">
    <location>
        <begin position="103"/>
        <end position="124"/>
    </location>
</feature>
<gene>
    <name evidence="2" type="ORF">BVG16_24145</name>
</gene>
<reference evidence="2 3" key="1">
    <citation type="submission" date="2017-01" db="EMBL/GenBank/DDBJ databases">
        <title>Genome analysis of Paenibacillus selenitrireducens ES3-24.</title>
        <authorList>
            <person name="Xu D."/>
            <person name="Yao R."/>
            <person name="Zheng S."/>
        </authorList>
    </citation>
    <scope>NUCLEOTIDE SEQUENCE [LARGE SCALE GENOMIC DNA]</scope>
    <source>
        <strain evidence="2 3">ES3-24</strain>
    </source>
</reference>
<keyword evidence="1" id="KW-1133">Transmembrane helix</keyword>